<keyword evidence="11" id="KW-1185">Reference proteome</keyword>
<evidence type="ECO:0000256" key="3">
    <source>
        <dbReference type="ARBA" id="ARBA00023136"/>
    </source>
</evidence>
<keyword evidence="2" id="KW-1003">Cell membrane</keyword>
<sequence>MKKLFKFNKTDSETKKQKPDKKRKFKLFKLGKLSFKKFKFVNLDNVAVKKKIIITLSPSLVVTILVILLVFTQYQNLHLYQNALEELNDLEKNIYHIGWKTNELSLYESKYIDVDKIDSYTKEFMSEIHTDIIEYIDEINKTIMDNKRFKLELNQATSEKIDKFVDLTNLISNKVSTSFNSVTNKKQANGDMIASYVIRGQIDSQNSLVSPMITQGLEITAFYKEQVNDKLNDIRNNIYYLIIFTGVIIFITSISAANRIGKTIANDIEEVNKKVNQMANGDLNISFDNISKDEIGSLKENLLSMKDGIIQLIQKIDINKDKIDNFSEQLLQQAKYSEKYASKVATNIESISGNINEQNISITDLTASTEELSASIEEISASIELVSGNADMVNDLSNQGLDMTRKISDQMDEIYTNTNELKDFSNQLIENIKQITSIISKINQIADQTKILSLNATIEAARAGDAGKGFAVVAKEVRDLASETSDLSDKIGKIIKDTEVFAQNTINSVNTSFKEVEEGIKTVNDASSKFDEIVRNITSLNNQIDEIVEGIRQINRATEDNVNNINNIAGNSEQLSHVSKDVLDNAVEQSEIAKSLNDSAEALKHITEELNQSVAKFRL</sequence>
<feature type="transmembrane region" description="Helical" evidence="7">
    <location>
        <begin position="238"/>
        <end position="257"/>
    </location>
</feature>
<dbReference type="SUPFAM" id="SSF58104">
    <property type="entry name" value="Methyl-accepting chemotaxis protein (MCP) signaling domain"/>
    <property type="match status" value="1"/>
</dbReference>
<comment type="subcellular location">
    <subcellularLocation>
        <location evidence="1">Cell membrane</location>
    </subcellularLocation>
</comment>
<dbReference type="PANTHER" id="PTHR32089">
    <property type="entry name" value="METHYL-ACCEPTING CHEMOTAXIS PROTEIN MCPB"/>
    <property type="match status" value="1"/>
</dbReference>
<keyword evidence="7" id="KW-0812">Transmembrane</keyword>
<name>A0A1D2YWX4_9BACI</name>
<dbReference type="Pfam" id="PF00015">
    <property type="entry name" value="MCPsignal"/>
    <property type="match status" value="1"/>
</dbReference>
<keyword evidence="4 6" id="KW-0807">Transducer</keyword>
<evidence type="ECO:0000259" key="9">
    <source>
        <dbReference type="PROSITE" id="PS50885"/>
    </source>
</evidence>
<gene>
    <name evidence="10" type="ORF">BHF71_06100</name>
</gene>
<evidence type="ECO:0008006" key="12">
    <source>
        <dbReference type="Google" id="ProtNLM"/>
    </source>
</evidence>
<evidence type="ECO:0000256" key="2">
    <source>
        <dbReference type="ARBA" id="ARBA00022475"/>
    </source>
</evidence>
<feature type="transmembrane region" description="Helical" evidence="7">
    <location>
        <begin position="52"/>
        <end position="71"/>
    </location>
</feature>
<dbReference type="GO" id="GO:0005886">
    <property type="term" value="C:plasma membrane"/>
    <property type="evidence" value="ECO:0007669"/>
    <property type="project" value="UniProtKB-SubCell"/>
</dbReference>
<dbReference type="PROSITE" id="PS50111">
    <property type="entry name" value="CHEMOTAXIS_TRANSDUC_2"/>
    <property type="match status" value="1"/>
</dbReference>
<dbReference type="InterPro" id="IPR004089">
    <property type="entry name" value="MCPsignal_dom"/>
</dbReference>
<comment type="similarity">
    <text evidence="5">Belongs to the methyl-accepting chemotaxis (MCP) protein family.</text>
</comment>
<dbReference type="GO" id="GO:0004888">
    <property type="term" value="F:transmembrane signaling receptor activity"/>
    <property type="evidence" value="ECO:0007669"/>
    <property type="project" value="InterPro"/>
</dbReference>
<dbReference type="SMART" id="SM00283">
    <property type="entry name" value="MA"/>
    <property type="match status" value="1"/>
</dbReference>
<dbReference type="Gene3D" id="6.10.340.10">
    <property type="match status" value="1"/>
</dbReference>
<dbReference type="Pfam" id="PF00672">
    <property type="entry name" value="HAMP"/>
    <property type="match status" value="1"/>
</dbReference>
<keyword evidence="3 7" id="KW-0472">Membrane</keyword>
<dbReference type="STRING" id="337097.BHF71_06100"/>
<dbReference type="OrthoDB" id="9760371at2"/>
<feature type="domain" description="Methyl-accepting transducer" evidence="8">
    <location>
        <begin position="333"/>
        <end position="576"/>
    </location>
</feature>
<dbReference type="Proteomes" id="UP000243739">
    <property type="component" value="Unassembled WGS sequence"/>
</dbReference>
<evidence type="ECO:0000259" key="8">
    <source>
        <dbReference type="PROSITE" id="PS50111"/>
    </source>
</evidence>
<dbReference type="EMBL" id="MIJF01000006">
    <property type="protein sequence ID" value="OEG00172.1"/>
    <property type="molecule type" value="Genomic_DNA"/>
</dbReference>
<accession>A0A1D2YWX4</accession>
<dbReference type="GO" id="GO:0007165">
    <property type="term" value="P:signal transduction"/>
    <property type="evidence" value="ECO:0007669"/>
    <property type="project" value="UniProtKB-KW"/>
</dbReference>
<evidence type="ECO:0000313" key="11">
    <source>
        <dbReference type="Proteomes" id="UP000243739"/>
    </source>
</evidence>
<evidence type="ECO:0000256" key="5">
    <source>
        <dbReference type="ARBA" id="ARBA00029447"/>
    </source>
</evidence>
<dbReference type="CDD" id="cd11386">
    <property type="entry name" value="MCP_signal"/>
    <property type="match status" value="1"/>
</dbReference>
<evidence type="ECO:0000313" key="10">
    <source>
        <dbReference type="EMBL" id="OEG00172.1"/>
    </source>
</evidence>
<feature type="domain" description="HAMP" evidence="9">
    <location>
        <begin position="262"/>
        <end position="314"/>
    </location>
</feature>
<evidence type="ECO:0000256" key="7">
    <source>
        <dbReference type="SAM" id="Phobius"/>
    </source>
</evidence>
<evidence type="ECO:0000256" key="4">
    <source>
        <dbReference type="ARBA" id="ARBA00023224"/>
    </source>
</evidence>
<dbReference type="CDD" id="cd06225">
    <property type="entry name" value="HAMP"/>
    <property type="match status" value="1"/>
</dbReference>
<dbReference type="InterPro" id="IPR004090">
    <property type="entry name" value="Chemotax_Me-accpt_rcpt"/>
</dbReference>
<reference evidence="10 11" key="1">
    <citation type="submission" date="2016-09" db="EMBL/GenBank/DDBJ databases">
        <title>Draft genome sequence for the type strain of Vulcanibacillus modesticaldus BR, a strictly anaerobic, moderately thermophilic, and nitrate-reducing bacterium from deep sea-hydrothermal vents of the Mid-Atlantic Ridge.</title>
        <authorList>
            <person name="Abin C.A."/>
            <person name="Hollibaugh J.T."/>
        </authorList>
    </citation>
    <scope>NUCLEOTIDE SEQUENCE [LARGE SCALE GENOMIC DNA]</scope>
    <source>
        <strain evidence="10 11">BR</strain>
    </source>
</reference>
<proteinExistence type="inferred from homology"/>
<evidence type="ECO:0000256" key="6">
    <source>
        <dbReference type="PROSITE-ProRule" id="PRU00284"/>
    </source>
</evidence>
<comment type="caution">
    <text evidence="10">The sequence shown here is derived from an EMBL/GenBank/DDBJ whole genome shotgun (WGS) entry which is preliminary data.</text>
</comment>
<dbReference type="PRINTS" id="PR00260">
    <property type="entry name" value="CHEMTRNSDUCR"/>
</dbReference>
<dbReference type="AlphaFoldDB" id="A0A1D2YWX4"/>
<keyword evidence="7" id="KW-1133">Transmembrane helix</keyword>
<dbReference type="GO" id="GO:0006935">
    <property type="term" value="P:chemotaxis"/>
    <property type="evidence" value="ECO:0007669"/>
    <property type="project" value="InterPro"/>
</dbReference>
<organism evidence="10 11">
    <name type="scientific">Vulcanibacillus modesticaldus</name>
    <dbReference type="NCBI Taxonomy" id="337097"/>
    <lineage>
        <taxon>Bacteria</taxon>
        <taxon>Bacillati</taxon>
        <taxon>Bacillota</taxon>
        <taxon>Bacilli</taxon>
        <taxon>Bacillales</taxon>
        <taxon>Bacillaceae</taxon>
        <taxon>Vulcanibacillus</taxon>
    </lineage>
</organism>
<protein>
    <recommendedName>
        <fullName evidence="12">Chemotaxis protein</fullName>
    </recommendedName>
</protein>
<dbReference type="PANTHER" id="PTHR32089:SF112">
    <property type="entry name" value="LYSOZYME-LIKE PROTEIN-RELATED"/>
    <property type="match status" value="1"/>
</dbReference>
<dbReference type="InterPro" id="IPR003660">
    <property type="entry name" value="HAMP_dom"/>
</dbReference>
<evidence type="ECO:0000256" key="1">
    <source>
        <dbReference type="ARBA" id="ARBA00004236"/>
    </source>
</evidence>
<dbReference type="RefSeq" id="WP_069655986.1">
    <property type="nucleotide sequence ID" value="NZ_MIJF01000006.1"/>
</dbReference>
<dbReference type="SMART" id="SM00304">
    <property type="entry name" value="HAMP"/>
    <property type="match status" value="1"/>
</dbReference>
<dbReference type="Gene3D" id="1.10.287.950">
    <property type="entry name" value="Methyl-accepting chemotaxis protein"/>
    <property type="match status" value="1"/>
</dbReference>
<dbReference type="PROSITE" id="PS50885">
    <property type="entry name" value="HAMP"/>
    <property type="match status" value="1"/>
</dbReference>